<proteinExistence type="inferred from homology"/>
<dbReference type="GO" id="GO:0005524">
    <property type="term" value="F:ATP binding"/>
    <property type="evidence" value="ECO:0007669"/>
    <property type="project" value="UniProtKB-KW"/>
</dbReference>
<dbReference type="InterPro" id="IPR027417">
    <property type="entry name" value="P-loop_NTPase"/>
</dbReference>
<evidence type="ECO:0000256" key="8">
    <source>
        <dbReference type="ARBA" id="ARBA00022840"/>
    </source>
</evidence>
<evidence type="ECO:0000256" key="9">
    <source>
        <dbReference type="ARBA" id="ARBA00022842"/>
    </source>
</evidence>
<evidence type="ECO:0000256" key="6">
    <source>
        <dbReference type="ARBA" id="ARBA00022723"/>
    </source>
</evidence>
<dbReference type="SUPFAM" id="SSF52540">
    <property type="entry name" value="P-loop containing nucleoside triphosphate hydrolases"/>
    <property type="match status" value="1"/>
</dbReference>
<evidence type="ECO:0000256" key="3">
    <source>
        <dbReference type="ARBA" id="ARBA00019010"/>
    </source>
</evidence>
<dbReference type="AlphaFoldDB" id="A0A7C3ZT33"/>
<evidence type="ECO:0000256" key="1">
    <source>
        <dbReference type="ARBA" id="ARBA00004496"/>
    </source>
</evidence>
<dbReference type="NCBIfam" id="TIGR00150">
    <property type="entry name" value="T6A_YjeE"/>
    <property type="match status" value="1"/>
</dbReference>
<dbReference type="GO" id="GO:0005737">
    <property type="term" value="C:cytoplasm"/>
    <property type="evidence" value="ECO:0007669"/>
    <property type="project" value="UniProtKB-SubCell"/>
</dbReference>
<dbReference type="GO" id="GO:0046872">
    <property type="term" value="F:metal ion binding"/>
    <property type="evidence" value="ECO:0007669"/>
    <property type="project" value="UniProtKB-KW"/>
</dbReference>
<dbReference type="PANTHER" id="PTHR33540:SF2">
    <property type="entry name" value="TRNA THREONYLCARBAMOYLADENOSINE BIOSYNTHESIS PROTEIN TSAE"/>
    <property type="match status" value="1"/>
</dbReference>
<dbReference type="InterPro" id="IPR003442">
    <property type="entry name" value="T6A_TsaE"/>
</dbReference>
<dbReference type="GO" id="GO:0002949">
    <property type="term" value="P:tRNA threonylcarbamoyladenosine modification"/>
    <property type="evidence" value="ECO:0007669"/>
    <property type="project" value="InterPro"/>
</dbReference>
<evidence type="ECO:0000256" key="2">
    <source>
        <dbReference type="ARBA" id="ARBA00007599"/>
    </source>
</evidence>
<evidence type="ECO:0000256" key="10">
    <source>
        <dbReference type="ARBA" id="ARBA00032441"/>
    </source>
</evidence>
<keyword evidence="7" id="KW-0547">Nucleotide-binding</keyword>
<dbReference type="Gene3D" id="3.40.50.300">
    <property type="entry name" value="P-loop containing nucleotide triphosphate hydrolases"/>
    <property type="match status" value="1"/>
</dbReference>
<comment type="similarity">
    <text evidence="2">Belongs to the TsaE family.</text>
</comment>
<evidence type="ECO:0000256" key="4">
    <source>
        <dbReference type="ARBA" id="ARBA00022490"/>
    </source>
</evidence>
<keyword evidence="6" id="KW-0479">Metal-binding</keyword>
<protein>
    <recommendedName>
        <fullName evidence="3">tRNA threonylcarbamoyladenosine biosynthesis protein TsaE</fullName>
    </recommendedName>
    <alternativeName>
        <fullName evidence="10">t(6)A37 threonylcarbamoyladenosine biosynthesis protein TsaE</fullName>
    </alternativeName>
</protein>
<keyword evidence="11" id="KW-0808">Transferase</keyword>
<evidence type="ECO:0000313" key="11">
    <source>
        <dbReference type="EMBL" id="HGF99228.1"/>
    </source>
</evidence>
<accession>A0A7C3ZT33</accession>
<comment type="subcellular location">
    <subcellularLocation>
        <location evidence="1">Cytoplasm</location>
    </subcellularLocation>
</comment>
<gene>
    <name evidence="11" type="primary">tsaE</name>
    <name evidence="11" type="ORF">ENR15_00755</name>
</gene>
<organism evidence="11">
    <name type="scientific">Planktothricoides sp. SpSt-374</name>
    <dbReference type="NCBI Taxonomy" id="2282167"/>
    <lineage>
        <taxon>Bacteria</taxon>
        <taxon>Bacillati</taxon>
        <taxon>Cyanobacteriota</taxon>
        <taxon>Cyanophyceae</taxon>
        <taxon>Oscillatoriophycideae</taxon>
        <taxon>Oscillatoriales</taxon>
        <taxon>Oscillatoriaceae</taxon>
        <taxon>Planktothricoides</taxon>
    </lineage>
</organism>
<evidence type="ECO:0000256" key="7">
    <source>
        <dbReference type="ARBA" id="ARBA00022741"/>
    </source>
</evidence>
<dbReference type="PANTHER" id="PTHR33540">
    <property type="entry name" value="TRNA THREONYLCARBAMOYLADENOSINE BIOSYNTHESIS PROTEIN TSAE"/>
    <property type="match status" value="1"/>
</dbReference>
<keyword evidence="8" id="KW-0067">ATP-binding</keyword>
<name>A0A7C3ZT33_9CYAN</name>
<comment type="caution">
    <text evidence="11">The sequence shown here is derived from an EMBL/GenBank/DDBJ whole genome shotgun (WGS) entry which is preliminary data.</text>
</comment>
<keyword evidence="4" id="KW-0963">Cytoplasm</keyword>
<dbReference type="GO" id="GO:0016740">
    <property type="term" value="F:transferase activity"/>
    <property type="evidence" value="ECO:0007669"/>
    <property type="project" value="UniProtKB-KW"/>
</dbReference>
<reference evidence="11" key="1">
    <citation type="journal article" date="2020" name="mSystems">
        <title>Genome- and Community-Level Interaction Insights into Carbon Utilization and Element Cycling Functions of Hydrothermarchaeota in Hydrothermal Sediment.</title>
        <authorList>
            <person name="Zhou Z."/>
            <person name="Liu Y."/>
            <person name="Xu W."/>
            <person name="Pan J."/>
            <person name="Luo Z.H."/>
            <person name="Li M."/>
        </authorList>
    </citation>
    <scope>NUCLEOTIDE SEQUENCE [LARGE SCALE GENOMIC DNA]</scope>
    <source>
        <strain evidence="11">SpSt-374</strain>
    </source>
</reference>
<keyword evidence="5" id="KW-0819">tRNA processing</keyword>
<dbReference type="EMBL" id="DSPX01000004">
    <property type="protein sequence ID" value="HGF99228.1"/>
    <property type="molecule type" value="Genomic_DNA"/>
</dbReference>
<evidence type="ECO:0000256" key="5">
    <source>
        <dbReference type="ARBA" id="ARBA00022694"/>
    </source>
</evidence>
<dbReference type="Pfam" id="PF02367">
    <property type="entry name" value="TsaE"/>
    <property type="match status" value="1"/>
</dbReference>
<keyword evidence="9" id="KW-0460">Magnesium</keyword>
<sequence length="149" mass="16638">MTRCSTILLPDATATHTLGFNLGQKLPANTIILLEGDLGAGKTTLVQGIGAGLGITSSIVSPTFTIIIEYTEGRLPLYHFDLYRLTPSEVAQLQPETYWEGIEFPPGIVAIEWPDRLPYLPQDYLRLHLTYEQHQRQAQLIPIGNFVEF</sequence>